<keyword evidence="2" id="KW-1185">Reference proteome</keyword>
<proteinExistence type="predicted"/>
<evidence type="ECO:0000313" key="1">
    <source>
        <dbReference type="EMBL" id="GJT57666.1"/>
    </source>
</evidence>
<dbReference type="Proteomes" id="UP001151760">
    <property type="component" value="Unassembled WGS sequence"/>
</dbReference>
<evidence type="ECO:0000313" key="2">
    <source>
        <dbReference type="Proteomes" id="UP001151760"/>
    </source>
</evidence>
<reference evidence="1" key="1">
    <citation type="journal article" date="2022" name="Int. J. Mol. Sci.">
        <title>Draft Genome of Tanacetum Coccineum: Genomic Comparison of Closely Related Tanacetum-Family Plants.</title>
        <authorList>
            <person name="Yamashiro T."/>
            <person name="Shiraishi A."/>
            <person name="Nakayama K."/>
            <person name="Satake H."/>
        </authorList>
    </citation>
    <scope>NUCLEOTIDE SEQUENCE</scope>
</reference>
<organism evidence="1 2">
    <name type="scientific">Tanacetum coccineum</name>
    <dbReference type="NCBI Taxonomy" id="301880"/>
    <lineage>
        <taxon>Eukaryota</taxon>
        <taxon>Viridiplantae</taxon>
        <taxon>Streptophyta</taxon>
        <taxon>Embryophyta</taxon>
        <taxon>Tracheophyta</taxon>
        <taxon>Spermatophyta</taxon>
        <taxon>Magnoliopsida</taxon>
        <taxon>eudicotyledons</taxon>
        <taxon>Gunneridae</taxon>
        <taxon>Pentapetalae</taxon>
        <taxon>asterids</taxon>
        <taxon>campanulids</taxon>
        <taxon>Asterales</taxon>
        <taxon>Asteraceae</taxon>
        <taxon>Asteroideae</taxon>
        <taxon>Anthemideae</taxon>
        <taxon>Anthemidinae</taxon>
        <taxon>Tanacetum</taxon>
    </lineage>
</organism>
<name>A0ABQ5F2W3_9ASTR</name>
<gene>
    <name evidence="1" type="ORF">Tco_0992720</name>
</gene>
<accession>A0ABQ5F2W3</accession>
<protein>
    <submittedName>
        <fullName evidence="1">Uncharacterized protein</fullName>
    </submittedName>
</protein>
<comment type="caution">
    <text evidence="1">The sequence shown here is derived from an EMBL/GenBank/DDBJ whole genome shotgun (WGS) entry which is preliminary data.</text>
</comment>
<dbReference type="EMBL" id="BQNB010016951">
    <property type="protein sequence ID" value="GJT57666.1"/>
    <property type="molecule type" value="Genomic_DNA"/>
</dbReference>
<sequence length="473" mass="52704">METISTKILLPEFWNSFLVTLVTNPKEDLKVSLQKWCSIRGSKAVNHDIEVKGHDGLLLITDSTKDVQPPVVQFLFVGLSSTKLPKKLEPWTISDSCDFTGITTCYALASFADRSSTDIRSGIAEDVFVNIVYEGEINPCVGKEAITLTWTKLQNYTADLQPYVRSHKIDVIDSGCDEDPEGGHPDSRSNCCTWEHSPLPLPNHEQYMPELGKNSNSVKLKTVDSSLKVEEGSTSQGYKVQSETIAWNSPIIWVLAQYSLYYKNSNGEGIIEPSVQSHEKFPWARPGFSDDSSGLLQKIARPYDHLLEKETPGSLLRLENPHQGKLENKESMCISSRNSWFYCSSRSKYPMVCRFCKLPCGEIRYQGNDIPTKKLILQGCSRLFLGIPPVKKLCFSLDQVIRRGGGVVFAGQEALDILKACHSGPTGGHYGAIRHSQKKISIQDSICPPSTRMPMNLVTVWDIVNVKGKITPT</sequence>
<reference evidence="1" key="2">
    <citation type="submission" date="2022-01" db="EMBL/GenBank/DDBJ databases">
        <authorList>
            <person name="Yamashiro T."/>
            <person name="Shiraishi A."/>
            <person name="Satake H."/>
            <person name="Nakayama K."/>
        </authorList>
    </citation>
    <scope>NUCLEOTIDE SEQUENCE</scope>
</reference>